<evidence type="ECO:0000313" key="9">
    <source>
        <dbReference type="EMBL" id="HIU64949.1"/>
    </source>
</evidence>
<gene>
    <name evidence="9" type="ORF">IAB06_07955</name>
</gene>
<evidence type="ECO:0000313" key="10">
    <source>
        <dbReference type="Proteomes" id="UP000824099"/>
    </source>
</evidence>
<comment type="caution">
    <text evidence="9">The sequence shown here is derived from an EMBL/GenBank/DDBJ whole genome shotgun (WGS) entry which is preliminary data.</text>
</comment>
<evidence type="ECO:0000256" key="7">
    <source>
        <dbReference type="ARBA" id="ARBA00023136"/>
    </source>
</evidence>
<dbReference type="EMBL" id="DVNI01000134">
    <property type="protein sequence ID" value="HIU64949.1"/>
    <property type="molecule type" value="Genomic_DNA"/>
</dbReference>
<dbReference type="Proteomes" id="UP000824099">
    <property type="component" value="Unassembled WGS sequence"/>
</dbReference>
<reference evidence="9" key="2">
    <citation type="journal article" date="2021" name="PeerJ">
        <title>Extensive microbial diversity within the chicken gut microbiome revealed by metagenomics and culture.</title>
        <authorList>
            <person name="Gilroy R."/>
            <person name="Ravi A."/>
            <person name="Getino M."/>
            <person name="Pursley I."/>
            <person name="Horton D.L."/>
            <person name="Alikhan N.F."/>
            <person name="Baker D."/>
            <person name="Gharbi K."/>
            <person name="Hall N."/>
            <person name="Watson M."/>
            <person name="Adriaenssens E.M."/>
            <person name="Foster-Nyarko E."/>
            <person name="Jarju S."/>
            <person name="Secka A."/>
            <person name="Antonio M."/>
            <person name="Oren A."/>
            <person name="Chaudhuri R.R."/>
            <person name="La Ragione R."/>
            <person name="Hildebrand F."/>
            <person name="Pallen M.J."/>
        </authorList>
    </citation>
    <scope>NUCLEOTIDE SEQUENCE</scope>
    <source>
        <strain evidence="9">CHK160-1198</strain>
    </source>
</reference>
<dbReference type="GO" id="GO:0005886">
    <property type="term" value="C:plasma membrane"/>
    <property type="evidence" value="ECO:0007669"/>
    <property type="project" value="UniProtKB-SubCell"/>
</dbReference>
<evidence type="ECO:0000256" key="5">
    <source>
        <dbReference type="ARBA" id="ARBA00022692"/>
    </source>
</evidence>
<dbReference type="GO" id="GO:0055085">
    <property type="term" value="P:transmembrane transport"/>
    <property type="evidence" value="ECO:0007669"/>
    <property type="project" value="InterPro"/>
</dbReference>
<feature type="transmembrane region" description="Helical" evidence="8">
    <location>
        <begin position="108"/>
        <end position="131"/>
    </location>
</feature>
<proteinExistence type="inferred from homology"/>
<comment type="similarity">
    <text evidence="2">Belongs to the auxin efflux carrier (TC 2.A.69) family.</text>
</comment>
<dbReference type="Gene3D" id="1.20.1530.20">
    <property type="match status" value="1"/>
</dbReference>
<dbReference type="InterPro" id="IPR038770">
    <property type="entry name" value="Na+/solute_symporter_sf"/>
</dbReference>
<feature type="transmembrane region" description="Helical" evidence="8">
    <location>
        <begin position="272"/>
        <end position="292"/>
    </location>
</feature>
<evidence type="ECO:0000256" key="1">
    <source>
        <dbReference type="ARBA" id="ARBA00004651"/>
    </source>
</evidence>
<name>A0A9D1MRS9_9FIRM</name>
<feature type="transmembrane region" description="Helical" evidence="8">
    <location>
        <begin position="12"/>
        <end position="33"/>
    </location>
</feature>
<reference evidence="9" key="1">
    <citation type="submission" date="2020-10" db="EMBL/GenBank/DDBJ databases">
        <authorList>
            <person name="Gilroy R."/>
        </authorList>
    </citation>
    <scope>NUCLEOTIDE SEQUENCE</scope>
    <source>
        <strain evidence="9">CHK160-1198</strain>
    </source>
</reference>
<feature type="transmembrane region" description="Helical" evidence="8">
    <location>
        <begin position="298"/>
        <end position="320"/>
    </location>
</feature>
<keyword evidence="6 8" id="KW-1133">Transmembrane helix</keyword>
<feature type="transmembrane region" description="Helical" evidence="8">
    <location>
        <begin position="178"/>
        <end position="196"/>
    </location>
</feature>
<keyword evidence="3" id="KW-0813">Transport</keyword>
<dbReference type="InterPro" id="IPR004776">
    <property type="entry name" value="Mem_transp_PIN-like"/>
</dbReference>
<keyword evidence="7 8" id="KW-0472">Membrane</keyword>
<feature type="transmembrane region" description="Helical" evidence="8">
    <location>
        <begin position="208"/>
        <end position="225"/>
    </location>
</feature>
<feature type="transmembrane region" description="Helical" evidence="8">
    <location>
        <begin position="71"/>
        <end position="96"/>
    </location>
</feature>
<comment type="subcellular location">
    <subcellularLocation>
        <location evidence="1">Cell membrane</location>
        <topology evidence="1">Multi-pass membrane protein</topology>
    </subcellularLocation>
</comment>
<evidence type="ECO:0000256" key="8">
    <source>
        <dbReference type="SAM" id="Phobius"/>
    </source>
</evidence>
<evidence type="ECO:0000256" key="6">
    <source>
        <dbReference type="ARBA" id="ARBA00022989"/>
    </source>
</evidence>
<dbReference type="Pfam" id="PF03547">
    <property type="entry name" value="Mem_trans"/>
    <property type="match status" value="1"/>
</dbReference>
<accession>A0A9D1MRS9</accession>
<keyword evidence="4" id="KW-1003">Cell membrane</keyword>
<evidence type="ECO:0000256" key="2">
    <source>
        <dbReference type="ARBA" id="ARBA00010145"/>
    </source>
</evidence>
<feature type="transmembrane region" description="Helical" evidence="8">
    <location>
        <begin position="245"/>
        <end position="265"/>
    </location>
</feature>
<organism evidence="9 10">
    <name type="scientific">Candidatus Avacidaminococcus intestinavium</name>
    <dbReference type="NCBI Taxonomy" id="2840684"/>
    <lineage>
        <taxon>Bacteria</taxon>
        <taxon>Bacillati</taxon>
        <taxon>Bacillota</taxon>
        <taxon>Negativicutes</taxon>
        <taxon>Acidaminococcales</taxon>
        <taxon>Acidaminococcaceae</taxon>
        <taxon>Acidaminococcaceae incertae sedis</taxon>
        <taxon>Candidatus Avacidaminococcus</taxon>
    </lineage>
</organism>
<keyword evidence="5 8" id="KW-0812">Transmembrane</keyword>
<protein>
    <submittedName>
        <fullName evidence="9">AEC family transporter</fullName>
    </submittedName>
</protein>
<dbReference type="PANTHER" id="PTHR36838:SF1">
    <property type="entry name" value="SLR1864 PROTEIN"/>
    <property type="match status" value="1"/>
</dbReference>
<feature type="transmembrane region" description="Helical" evidence="8">
    <location>
        <begin position="138"/>
        <end position="158"/>
    </location>
</feature>
<evidence type="ECO:0000256" key="4">
    <source>
        <dbReference type="ARBA" id="ARBA00022475"/>
    </source>
</evidence>
<sequence>MLSIGEWTVMGFWEIMASLSVIVILVLAGFVFAKKGWITKQTAPLLPQLVNRLALPTYMIWNFLTKFDKEYFFSIVDGIIVPYSAMLISFALSGLFGRYYQVPKARYGIFRSGFFASSAIFIGVPVCLALFGDESIPYVLIYFLANASLFWTLGNYSMSKSGTKGANYPFFSRHTLKLIFSPPLVSFICALILVVLEVRLPVFVLESFKYLGSMVIPLSMIFIGYTLSTVEFKDLRFTKDVNVLLLGRFVVSPLLALGLGLCFDLPPMMRQVFVVLSALPAMAQLPIMASVYGVDVKYAAISVSITTLLCLFVIPVYMLLF</sequence>
<dbReference type="AlphaFoldDB" id="A0A9D1MRS9"/>
<dbReference type="PANTHER" id="PTHR36838">
    <property type="entry name" value="AUXIN EFFLUX CARRIER FAMILY PROTEIN"/>
    <property type="match status" value="1"/>
</dbReference>
<evidence type="ECO:0000256" key="3">
    <source>
        <dbReference type="ARBA" id="ARBA00022448"/>
    </source>
</evidence>